<gene>
    <name evidence="1" type="ORF">HMPREF0742_00581</name>
</gene>
<reference evidence="1 2" key="1">
    <citation type="submission" date="2013-08" db="EMBL/GenBank/DDBJ databases">
        <authorList>
            <person name="Weinstock G."/>
            <person name="Sodergren E."/>
            <person name="Wylie T."/>
            <person name="Fulton L."/>
            <person name="Fulton R."/>
            <person name="Fronick C."/>
            <person name="O'Laughlin M."/>
            <person name="Godfrey J."/>
            <person name="Miner T."/>
            <person name="Herter B."/>
            <person name="Appelbaum E."/>
            <person name="Cordes M."/>
            <person name="Lek S."/>
            <person name="Wollam A."/>
            <person name="Pepin K.H."/>
            <person name="Palsikar V.B."/>
            <person name="Mitreva M."/>
            <person name="Wilson R.K."/>
        </authorList>
    </citation>
    <scope>NUCLEOTIDE SEQUENCE [LARGE SCALE GENOMIC DNA]</scope>
    <source>
        <strain evidence="1 2">F0184</strain>
    </source>
</reference>
<evidence type="ECO:0000313" key="2">
    <source>
        <dbReference type="Proteomes" id="UP000017174"/>
    </source>
</evidence>
<organism evidence="1 2">
    <name type="scientific">Rothia aeria F0184</name>
    <dbReference type="NCBI Taxonomy" id="888019"/>
    <lineage>
        <taxon>Bacteria</taxon>
        <taxon>Bacillati</taxon>
        <taxon>Actinomycetota</taxon>
        <taxon>Actinomycetes</taxon>
        <taxon>Micrococcales</taxon>
        <taxon>Micrococcaceae</taxon>
        <taxon>Rothia</taxon>
    </lineage>
</organism>
<name>U7V7S9_9MICC</name>
<dbReference type="Proteomes" id="UP000017174">
    <property type="component" value="Unassembled WGS sequence"/>
</dbReference>
<protein>
    <submittedName>
        <fullName evidence="1">Uncharacterized protein</fullName>
    </submittedName>
</protein>
<sequence length="40" mass="4529">MNSHYFITAPRSGLFSERVLESLPPVLQETVRWAGAPNTR</sequence>
<evidence type="ECO:0000313" key="1">
    <source>
        <dbReference type="EMBL" id="ERT67169.1"/>
    </source>
</evidence>
<dbReference type="PATRIC" id="fig|888019.4.peg.499"/>
<dbReference type="HOGENOM" id="CLU_3295930_0_0_11"/>
<comment type="caution">
    <text evidence="1">The sequence shown here is derived from an EMBL/GenBank/DDBJ whole genome shotgun (WGS) entry which is preliminary data.</text>
</comment>
<dbReference type="EMBL" id="AXZG01000015">
    <property type="protein sequence ID" value="ERT67169.1"/>
    <property type="molecule type" value="Genomic_DNA"/>
</dbReference>
<proteinExistence type="predicted"/>
<accession>U7V7S9</accession>
<dbReference type="AlphaFoldDB" id="U7V7S9"/>